<keyword evidence="3" id="KW-1185">Reference proteome</keyword>
<sequence length="60" mass="6706">MLLTITFILSFLVAINFLLLFFSCNKTTKRTGIKETKPTLIIKNNPTKQEVPTHLAPTGS</sequence>
<dbReference type="EMBL" id="QGGP01000002">
    <property type="protein sequence ID" value="PWK19844.1"/>
    <property type="molecule type" value="Genomic_DNA"/>
</dbReference>
<proteinExistence type="predicted"/>
<keyword evidence="1" id="KW-0812">Transmembrane</keyword>
<gene>
    <name evidence="2" type="ORF">LX78_01194</name>
</gene>
<dbReference type="Proteomes" id="UP000245430">
    <property type="component" value="Unassembled WGS sequence"/>
</dbReference>
<evidence type="ECO:0000313" key="2">
    <source>
        <dbReference type="EMBL" id="PWK19844.1"/>
    </source>
</evidence>
<evidence type="ECO:0000256" key="1">
    <source>
        <dbReference type="SAM" id="Phobius"/>
    </source>
</evidence>
<evidence type="ECO:0000313" key="3">
    <source>
        <dbReference type="Proteomes" id="UP000245430"/>
    </source>
</evidence>
<keyword evidence="1" id="KW-1133">Transmembrane helix</keyword>
<feature type="transmembrane region" description="Helical" evidence="1">
    <location>
        <begin position="6"/>
        <end position="24"/>
    </location>
</feature>
<keyword evidence="1" id="KW-0472">Membrane</keyword>
<dbReference type="AlphaFoldDB" id="A0A316DP94"/>
<reference evidence="2 3" key="1">
    <citation type="submission" date="2018-05" db="EMBL/GenBank/DDBJ databases">
        <title>Genomic Encyclopedia of Archaeal and Bacterial Type Strains, Phase II (KMG-II): from individual species to whole genera.</title>
        <authorList>
            <person name="Goeker M."/>
        </authorList>
    </citation>
    <scope>NUCLEOTIDE SEQUENCE [LARGE SCALE GENOMIC DNA]</scope>
    <source>
        <strain evidence="2 3">DSM 22637</strain>
    </source>
</reference>
<protein>
    <submittedName>
        <fullName evidence="2">Uncharacterized protein</fullName>
    </submittedName>
</protein>
<name>A0A316DP94_9FLAO</name>
<accession>A0A316DP94</accession>
<organism evidence="2 3">
    <name type="scientific">Xanthomarina spongicola</name>
    <dbReference type="NCBI Taxonomy" id="570520"/>
    <lineage>
        <taxon>Bacteria</taxon>
        <taxon>Pseudomonadati</taxon>
        <taxon>Bacteroidota</taxon>
        <taxon>Flavobacteriia</taxon>
        <taxon>Flavobacteriales</taxon>
        <taxon>Flavobacteriaceae</taxon>
        <taxon>Xanthomarina</taxon>
    </lineage>
</organism>
<comment type="caution">
    <text evidence="2">The sequence shown here is derived from an EMBL/GenBank/DDBJ whole genome shotgun (WGS) entry which is preliminary data.</text>
</comment>